<protein>
    <submittedName>
        <fullName evidence="1">Uncharacterized protein</fullName>
    </submittedName>
</protein>
<dbReference type="AlphaFoldDB" id="A0A1C4ZAK8"/>
<reference evidence="1 2" key="1">
    <citation type="submission" date="2016-06" db="EMBL/GenBank/DDBJ databases">
        <authorList>
            <person name="Kjaerup R.B."/>
            <person name="Dalgaard T.S."/>
            <person name="Juul-Madsen H.R."/>
        </authorList>
    </citation>
    <scope>NUCLEOTIDE SEQUENCE [LARGE SCALE GENOMIC DNA]</scope>
    <source>
        <strain evidence="1 2">DSM 44871</strain>
    </source>
</reference>
<evidence type="ECO:0000313" key="2">
    <source>
        <dbReference type="Proteomes" id="UP000198864"/>
    </source>
</evidence>
<name>A0A1C4ZAK8_9ACTN</name>
<sequence>MTTGLIGTALTMSTTYGRGAVTRPTTVDSVGVRTADGSGATVAGCRGGSAAGRDRPTR</sequence>
<organism evidence="1 2">
    <name type="scientific">Micromonospora saelicesensis</name>
    <dbReference type="NCBI Taxonomy" id="285676"/>
    <lineage>
        <taxon>Bacteria</taxon>
        <taxon>Bacillati</taxon>
        <taxon>Actinomycetota</taxon>
        <taxon>Actinomycetes</taxon>
        <taxon>Micromonosporales</taxon>
        <taxon>Micromonosporaceae</taxon>
        <taxon>Micromonospora</taxon>
    </lineage>
</organism>
<accession>A0A1C4ZAK8</accession>
<dbReference type="EMBL" id="FMCR01000005">
    <property type="protein sequence ID" value="SCF29995.1"/>
    <property type="molecule type" value="Genomic_DNA"/>
</dbReference>
<dbReference type="Proteomes" id="UP000198864">
    <property type="component" value="Unassembled WGS sequence"/>
</dbReference>
<proteinExistence type="predicted"/>
<gene>
    <name evidence="1" type="ORF">GA0070561_5159</name>
</gene>
<evidence type="ECO:0000313" key="1">
    <source>
        <dbReference type="EMBL" id="SCF29995.1"/>
    </source>
</evidence>